<comment type="caution">
    <text evidence="1">The sequence shown here is derived from an EMBL/GenBank/DDBJ whole genome shotgun (WGS) entry which is preliminary data.</text>
</comment>
<evidence type="ECO:0000313" key="2">
    <source>
        <dbReference type="Proteomes" id="UP000828251"/>
    </source>
</evidence>
<protein>
    <submittedName>
        <fullName evidence="1">Uncharacterized protein</fullName>
    </submittedName>
</protein>
<dbReference type="Proteomes" id="UP000828251">
    <property type="component" value="Unassembled WGS sequence"/>
</dbReference>
<reference evidence="1 2" key="1">
    <citation type="journal article" date="2021" name="Plant Biotechnol. J.">
        <title>Multi-omics assisted identification of the key and species-specific regulatory components of drought-tolerant mechanisms in Gossypium stocksii.</title>
        <authorList>
            <person name="Yu D."/>
            <person name="Ke L."/>
            <person name="Zhang D."/>
            <person name="Wu Y."/>
            <person name="Sun Y."/>
            <person name="Mei J."/>
            <person name="Sun J."/>
            <person name="Sun Y."/>
        </authorList>
    </citation>
    <scope>NUCLEOTIDE SEQUENCE [LARGE SCALE GENOMIC DNA]</scope>
    <source>
        <strain evidence="2">cv. E1</strain>
        <tissue evidence="1">Leaf</tissue>
    </source>
</reference>
<organism evidence="1 2">
    <name type="scientific">Gossypium stocksii</name>
    <dbReference type="NCBI Taxonomy" id="47602"/>
    <lineage>
        <taxon>Eukaryota</taxon>
        <taxon>Viridiplantae</taxon>
        <taxon>Streptophyta</taxon>
        <taxon>Embryophyta</taxon>
        <taxon>Tracheophyta</taxon>
        <taxon>Spermatophyta</taxon>
        <taxon>Magnoliopsida</taxon>
        <taxon>eudicotyledons</taxon>
        <taxon>Gunneridae</taxon>
        <taxon>Pentapetalae</taxon>
        <taxon>rosids</taxon>
        <taxon>malvids</taxon>
        <taxon>Malvales</taxon>
        <taxon>Malvaceae</taxon>
        <taxon>Malvoideae</taxon>
        <taxon>Gossypium</taxon>
    </lineage>
</organism>
<dbReference type="AlphaFoldDB" id="A0A9D3WHM3"/>
<accession>A0A9D3WHM3</accession>
<dbReference type="OrthoDB" id="1301613at2759"/>
<dbReference type="EMBL" id="JAIQCV010000001">
    <property type="protein sequence ID" value="KAH1129050.1"/>
    <property type="molecule type" value="Genomic_DNA"/>
</dbReference>
<evidence type="ECO:0000313" key="1">
    <source>
        <dbReference type="EMBL" id="KAH1129050.1"/>
    </source>
</evidence>
<sequence length="80" mass="9172">MGLRIVGFKLSSHAPSDIDNIGGDAYMQEFPQFMEQDKSQSYEKSDLENTWKLLIYHFVMILISSPGGRKTEAHISFFNK</sequence>
<name>A0A9D3WHM3_9ROSI</name>
<gene>
    <name evidence="1" type="ORF">J1N35_000428</name>
</gene>
<proteinExistence type="predicted"/>
<keyword evidence="2" id="KW-1185">Reference proteome</keyword>